<organism evidence="3 4">
    <name type="scientific">Clupea harengus</name>
    <name type="common">Atlantic herring</name>
    <dbReference type="NCBI Taxonomy" id="7950"/>
    <lineage>
        <taxon>Eukaryota</taxon>
        <taxon>Metazoa</taxon>
        <taxon>Chordata</taxon>
        <taxon>Craniata</taxon>
        <taxon>Vertebrata</taxon>
        <taxon>Euteleostomi</taxon>
        <taxon>Actinopterygii</taxon>
        <taxon>Neopterygii</taxon>
        <taxon>Teleostei</taxon>
        <taxon>Clupei</taxon>
        <taxon>Clupeiformes</taxon>
        <taxon>Clupeoidei</taxon>
        <taxon>Clupeidae</taxon>
        <taxon>Clupea</taxon>
    </lineage>
</organism>
<dbReference type="Proteomes" id="UP000515152">
    <property type="component" value="Chromosome 22"/>
</dbReference>
<keyword evidence="2" id="KW-0732">Signal</keyword>
<feature type="region of interest" description="Disordered" evidence="1">
    <location>
        <begin position="1008"/>
        <end position="1031"/>
    </location>
</feature>
<keyword evidence="3" id="KW-1185">Reference proteome</keyword>
<feature type="region of interest" description="Disordered" evidence="1">
    <location>
        <begin position="518"/>
        <end position="538"/>
    </location>
</feature>
<proteinExistence type="predicted"/>
<feature type="compositionally biased region" description="Low complexity" evidence="1">
    <location>
        <begin position="429"/>
        <end position="440"/>
    </location>
</feature>
<gene>
    <name evidence="4" type="primary">LOC105889535</name>
</gene>
<sequence length="1173" mass="128488">MQVSITVRCRLALLILTLAVCDVRNANGSQFASPGSTKGGSARYHDTSDKIEPLKAGPVQNGNMHSAGSAQPRYSGYYQPFQPSSFPVVREQAADTRYKPPSPSQSVPTGKKHVQSSYQSLHRESVYSRPAQTTVGRYEPPSASKPTQTGYRPMQSSNQPSLSQPKKNYKPGVIGQSTSSVIQGGRQLRQSGFPPVQGQHSQGRQSSQIRPKPGRLIDPASFKPLSAPSVQGVDKPLPQSHSSPSGQSFSQAPETAQTMYKPTQTNYQPYQGKRNQQFRLPSIASTQEVASPAKPMHSAGSAQPRSSGYYQLFQSSSFPVVREQAADTRYKPPSPSQTVPTGKKHVQSSYQSLHRESLYSRPAQTTVGRYEPPSASKPTQTGYRPMQSSNQPSLSQPKKNYKPGVIGQSTSSVIQGGRQLRQSGFPPVQGQHSQGRQSSQIRPKPGRLIDPASFKPLSAPSVQGVDKPLPQSHSSPSGQSFSQAPETAQTMYKPTQTNYQPYQGKRNQQFRLPSIASTQEVASPAKPMHSAGSAQPRSSGYYQLFQSSSFPVVREQAADTRYKPPSPSQTVPTGKKHVQSSYQSLHRESVYSRPAQTTVGRYEPPFASKPTQTGYRPMQSSNQSSLSQPKKDYKPGVIGQSTSSVIQGGRQLRQSGFPPVEGQHSEGRPSSQIRPKPGRLIDPGSYKPPSAPSVQGVDKPLPQSHSSPSGQSFSQAPETAQTMYKPTQTNYQPYQVKRNQQFQLPSIASTQEVASPAKPVQGWHQQARPVSGACSKPQSQSVLCCILFRLERPGAENNQPFHGWFDPQWASQQFEHTLTQAAPAKPVQGSQQHSPAVSSSYPYSSPVHSLQTPKPVQHNNQSFQGGFPAGSTLQHAEGTQKLEYAVPPGLTWLQQSPAVFSSVVQQAENPQKRPYPAKDFQGWQQQSPSVPTTGLDSKPGQSLQTPQQGHGIYQSFQSIFTEETASQSPESAWKPASANPEQSWHQPFPPFSYNAQDFKPVQIKSNVEETVSQSPESAWEPASANPEQSWHQPFPLVSYNAQDFKPVQIKSNVEETVSQSPESAWKPASANPEQSWHQPFPLVSYNAQDFKPVQVKSNVFIVSNPLMRPKRLHILRSLLGTVSPTVHLQATLVQLLVGQRAKGYVGFNGSIHTVEPCRCLHSLFFMSRLCCLK</sequence>
<feature type="compositionally biased region" description="Low complexity" evidence="1">
    <location>
        <begin position="468"/>
        <end position="485"/>
    </location>
</feature>
<evidence type="ECO:0000313" key="4">
    <source>
        <dbReference type="RefSeq" id="XP_031415788.1"/>
    </source>
</evidence>
<feature type="region of interest" description="Disordered" evidence="1">
    <location>
        <begin position="89"/>
        <end position="256"/>
    </location>
</feature>
<feature type="compositionally biased region" description="Polar residues" evidence="1">
    <location>
        <begin position="376"/>
        <end position="398"/>
    </location>
</feature>
<feature type="region of interest" description="Disordered" evidence="1">
    <location>
        <begin position="323"/>
        <end position="488"/>
    </location>
</feature>
<reference evidence="4" key="1">
    <citation type="submission" date="2025-08" db="UniProtKB">
        <authorList>
            <consortium name="RefSeq"/>
        </authorList>
    </citation>
    <scope>IDENTIFICATION</scope>
</reference>
<dbReference type="AlphaFoldDB" id="A0A6P8EIC7"/>
<feature type="compositionally biased region" description="Low complexity" evidence="1">
    <location>
        <begin position="833"/>
        <end position="849"/>
    </location>
</feature>
<feature type="chain" id="PRO_5028387438" evidence="2">
    <location>
        <begin position="29"/>
        <end position="1173"/>
    </location>
</feature>
<feature type="region of interest" description="Disordered" evidence="1">
    <location>
        <begin position="904"/>
        <end position="949"/>
    </location>
</feature>
<dbReference type="GeneID" id="105889535"/>
<feature type="compositionally biased region" description="Low complexity" evidence="1">
    <location>
        <begin position="197"/>
        <end position="208"/>
    </location>
</feature>
<feature type="compositionally biased region" description="Low complexity" evidence="1">
    <location>
        <begin position="700"/>
        <end position="717"/>
    </location>
</feature>
<feature type="compositionally biased region" description="Low complexity" evidence="1">
    <location>
        <begin position="236"/>
        <end position="253"/>
    </location>
</feature>
<evidence type="ECO:0000313" key="3">
    <source>
        <dbReference type="Proteomes" id="UP000515152"/>
    </source>
</evidence>
<feature type="compositionally biased region" description="Polar residues" evidence="1">
    <location>
        <begin position="922"/>
        <end position="949"/>
    </location>
</feature>
<feature type="region of interest" description="Disordered" evidence="1">
    <location>
        <begin position="555"/>
        <end position="720"/>
    </location>
</feature>
<feature type="region of interest" description="Disordered" evidence="1">
    <location>
        <begin position="964"/>
        <end position="983"/>
    </location>
</feature>
<protein>
    <submittedName>
        <fullName evidence="4">Paternally-expressed gene 3 protein-like</fullName>
    </submittedName>
</protein>
<feature type="region of interest" description="Disordered" evidence="1">
    <location>
        <begin position="823"/>
        <end position="872"/>
    </location>
</feature>
<name>A0A6P8EIC7_CLUHA</name>
<feature type="signal peptide" evidence="2">
    <location>
        <begin position="1"/>
        <end position="28"/>
    </location>
</feature>
<feature type="region of interest" description="Disordered" evidence="1">
    <location>
        <begin position="29"/>
        <end position="76"/>
    </location>
</feature>
<dbReference type="RefSeq" id="XP_031415788.1">
    <property type="nucleotide sequence ID" value="XM_031559928.2"/>
</dbReference>
<feature type="compositionally biased region" description="Polar residues" evidence="1">
    <location>
        <begin position="850"/>
        <end position="864"/>
    </location>
</feature>
<feature type="compositionally biased region" description="Polar residues" evidence="1">
    <location>
        <begin position="144"/>
        <end position="166"/>
    </location>
</feature>
<dbReference type="KEGG" id="char:105889535"/>
<evidence type="ECO:0000256" key="2">
    <source>
        <dbReference type="SAM" id="SignalP"/>
    </source>
</evidence>
<feature type="compositionally biased region" description="Basic and acidic residues" evidence="1">
    <location>
        <begin position="43"/>
        <end position="53"/>
    </location>
</feature>
<accession>A0A6P8EIC7</accession>
<feature type="compositionally biased region" description="Polar residues" evidence="1">
    <location>
        <begin position="60"/>
        <end position="69"/>
    </location>
</feature>
<evidence type="ECO:0000256" key="1">
    <source>
        <dbReference type="SAM" id="MobiDB-lite"/>
    </source>
</evidence>
<feature type="region of interest" description="Disordered" evidence="1">
    <location>
        <begin position="286"/>
        <end position="306"/>
    </location>
</feature>
<feature type="compositionally biased region" description="Polar residues" evidence="1">
    <location>
        <begin position="609"/>
        <end position="628"/>
    </location>
</feature>